<dbReference type="OrthoDB" id="252964at2759"/>
<accession>A0A830H5B4</accession>
<sequence>MPYYFEHLAAVAERRSFEDAYSFMKPPSWDKVKPRPASTRGRNNVRLSCETARENALEAARDGKPILTRALSARGSYFESLRQAKEQYNTQAKGGALPTRMLPKESVDIDLADFNEKSVVRMQANARGFLARKQLKARVASQLQEDGMSAEEAALVADVTVEQNVEDLPDLSKMTDEDVKNLTRVQANARGFLTRKKMQLKARVASQLQEDGMSAEEAALVADVTVEQNVEDLPDLSKMTDEDVKNLTRVQANARGFLTRKKMQEAKTT</sequence>
<dbReference type="Pfam" id="PF00612">
    <property type="entry name" value="IQ"/>
    <property type="match status" value="3"/>
</dbReference>
<proteinExistence type="predicted"/>
<evidence type="ECO:0000313" key="2">
    <source>
        <dbReference type="Proteomes" id="UP000660262"/>
    </source>
</evidence>
<dbReference type="Proteomes" id="UP000660262">
    <property type="component" value="Unassembled WGS sequence"/>
</dbReference>
<dbReference type="SMART" id="SM00015">
    <property type="entry name" value="IQ"/>
    <property type="match status" value="3"/>
</dbReference>
<organism evidence="1 2">
    <name type="scientific">Pycnococcus provasolii</name>
    <dbReference type="NCBI Taxonomy" id="41880"/>
    <lineage>
        <taxon>Eukaryota</taxon>
        <taxon>Viridiplantae</taxon>
        <taxon>Chlorophyta</taxon>
        <taxon>Pseudoscourfieldiophyceae</taxon>
        <taxon>Pseudoscourfieldiales</taxon>
        <taxon>Pycnococcaceae</taxon>
        <taxon>Pycnococcus</taxon>
    </lineage>
</organism>
<gene>
    <name evidence="1" type="ORF">PPROV_000020900</name>
</gene>
<dbReference type="Gene3D" id="1.20.5.190">
    <property type="match status" value="1"/>
</dbReference>
<name>A0A830H5B4_9CHLO</name>
<comment type="caution">
    <text evidence="1">The sequence shown here is derived from an EMBL/GenBank/DDBJ whole genome shotgun (WGS) entry which is preliminary data.</text>
</comment>
<dbReference type="InterPro" id="IPR000048">
    <property type="entry name" value="IQ_motif_EF-hand-BS"/>
</dbReference>
<evidence type="ECO:0000313" key="1">
    <source>
        <dbReference type="EMBL" id="GHP01453.1"/>
    </source>
</evidence>
<dbReference type="AlphaFoldDB" id="A0A830H5B4"/>
<keyword evidence="2" id="KW-1185">Reference proteome</keyword>
<dbReference type="PROSITE" id="PS50096">
    <property type="entry name" value="IQ"/>
    <property type="match status" value="3"/>
</dbReference>
<reference evidence="1" key="1">
    <citation type="submission" date="2020-10" db="EMBL/GenBank/DDBJ databases">
        <title>Unveiling of a novel bifunctional photoreceptor, Dualchrome1, isolated from a cosmopolitan green alga.</title>
        <authorList>
            <person name="Suzuki S."/>
            <person name="Kawachi M."/>
        </authorList>
    </citation>
    <scope>NUCLEOTIDE SEQUENCE</scope>
    <source>
        <strain evidence="1">NIES 2893</strain>
    </source>
</reference>
<dbReference type="EMBL" id="BNJQ01000001">
    <property type="protein sequence ID" value="GHP01453.1"/>
    <property type="molecule type" value="Genomic_DNA"/>
</dbReference>
<protein>
    <submittedName>
        <fullName evidence="1">Uncharacterized protein</fullName>
    </submittedName>
</protein>